<keyword evidence="2 5" id="KW-0812">Transmembrane</keyword>
<evidence type="ECO:0000256" key="3">
    <source>
        <dbReference type="ARBA" id="ARBA00022989"/>
    </source>
</evidence>
<protein>
    <recommendedName>
        <fullName evidence="6">TMEM205-like domain-containing protein</fullName>
    </recommendedName>
</protein>
<dbReference type="AlphaFoldDB" id="A0A0T6BEZ5"/>
<dbReference type="PANTHER" id="PTHR23241">
    <property type="entry name" value="LATE EMBRYOGENESIS ABUNDANT PLANTS LEA-RELATED"/>
    <property type="match status" value="1"/>
</dbReference>
<keyword evidence="4 5" id="KW-0472">Membrane</keyword>
<name>A0A0T6BEZ5_9SCAR</name>
<feature type="transmembrane region" description="Helical" evidence="5">
    <location>
        <begin position="112"/>
        <end position="134"/>
    </location>
</feature>
<dbReference type="Proteomes" id="UP000051574">
    <property type="component" value="Unassembled WGS sequence"/>
</dbReference>
<comment type="subcellular location">
    <subcellularLocation>
        <location evidence="1">Membrane</location>
    </subcellularLocation>
</comment>
<evidence type="ECO:0000256" key="4">
    <source>
        <dbReference type="ARBA" id="ARBA00023136"/>
    </source>
</evidence>
<dbReference type="Pfam" id="PF13664">
    <property type="entry name" value="DUF4149"/>
    <property type="match status" value="1"/>
</dbReference>
<keyword evidence="8" id="KW-1185">Reference proteome</keyword>
<evidence type="ECO:0000259" key="6">
    <source>
        <dbReference type="Pfam" id="PF13664"/>
    </source>
</evidence>
<feature type="domain" description="TMEM205-like" evidence="6">
    <location>
        <begin position="111"/>
        <end position="210"/>
    </location>
</feature>
<evidence type="ECO:0000256" key="1">
    <source>
        <dbReference type="ARBA" id="ARBA00004370"/>
    </source>
</evidence>
<dbReference type="InterPro" id="IPR025423">
    <property type="entry name" value="TMEM205-like"/>
</dbReference>
<reference evidence="7 8" key="1">
    <citation type="submission" date="2015-09" db="EMBL/GenBank/DDBJ databases">
        <title>Draft genome of the scarab beetle Oryctes borbonicus.</title>
        <authorList>
            <person name="Meyer J.M."/>
            <person name="Markov G.V."/>
            <person name="Baskaran P."/>
            <person name="Herrmann M."/>
            <person name="Sommer R.J."/>
            <person name="Roedelsperger C."/>
        </authorList>
    </citation>
    <scope>NUCLEOTIDE SEQUENCE [LARGE SCALE GENOMIC DNA]</scope>
    <source>
        <strain evidence="7">OB123</strain>
        <tissue evidence="7">Whole animal</tissue>
    </source>
</reference>
<dbReference type="InterPro" id="IPR053009">
    <property type="entry name" value="Xanthocillin_Biosynth-Assoc"/>
</dbReference>
<accession>A0A0T6BEZ5</accession>
<organism evidence="7 8">
    <name type="scientific">Oryctes borbonicus</name>
    <dbReference type="NCBI Taxonomy" id="1629725"/>
    <lineage>
        <taxon>Eukaryota</taxon>
        <taxon>Metazoa</taxon>
        <taxon>Ecdysozoa</taxon>
        <taxon>Arthropoda</taxon>
        <taxon>Hexapoda</taxon>
        <taxon>Insecta</taxon>
        <taxon>Pterygota</taxon>
        <taxon>Neoptera</taxon>
        <taxon>Endopterygota</taxon>
        <taxon>Coleoptera</taxon>
        <taxon>Polyphaga</taxon>
        <taxon>Scarabaeiformia</taxon>
        <taxon>Scarabaeidae</taxon>
        <taxon>Dynastinae</taxon>
        <taxon>Oryctes</taxon>
    </lineage>
</organism>
<gene>
    <name evidence="7" type="ORF">AMK59_1367</name>
</gene>
<feature type="transmembrane region" description="Helical" evidence="5">
    <location>
        <begin position="75"/>
        <end position="92"/>
    </location>
</feature>
<feature type="transmembrane region" description="Helical" evidence="5">
    <location>
        <begin position="178"/>
        <end position="199"/>
    </location>
</feature>
<comment type="caution">
    <text evidence="7">The sequence shown here is derived from an EMBL/GenBank/DDBJ whole genome shotgun (WGS) entry which is preliminary data.</text>
</comment>
<proteinExistence type="predicted"/>
<feature type="transmembrane region" description="Helical" evidence="5">
    <location>
        <begin position="146"/>
        <end position="166"/>
    </location>
</feature>
<dbReference type="PANTHER" id="PTHR23241:SF102">
    <property type="entry name" value="LD23009P"/>
    <property type="match status" value="1"/>
</dbReference>
<evidence type="ECO:0000256" key="2">
    <source>
        <dbReference type="ARBA" id="ARBA00022692"/>
    </source>
</evidence>
<feature type="transmembrane region" description="Helical" evidence="5">
    <location>
        <begin position="251"/>
        <end position="270"/>
    </location>
</feature>
<evidence type="ECO:0000313" key="8">
    <source>
        <dbReference type="Proteomes" id="UP000051574"/>
    </source>
</evidence>
<dbReference type="OrthoDB" id="1641132at2759"/>
<evidence type="ECO:0000313" key="7">
    <source>
        <dbReference type="EMBL" id="KRT85806.1"/>
    </source>
</evidence>
<evidence type="ECO:0000256" key="5">
    <source>
        <dbReference type="SAM" id="Phobius"/>
    </source>
</evidence>
<keyword evidence="3 5" id="KW-1133">Transmembrane helix</keyword>
<dbReference type="GO" id="GO:0016020">
    <property type="term" value="C:membrane"/>
    <property type="evidence" value="ECO:0007669"/>
    <property type="project" value="UniProtKB-SubCell"/>
</dbReference>
<dbReference type="EMBL" id="LJIG01001134">
    <property type="protein sequence ID" value="KRT85806.1"/>
    <property type="molecule type" value="Genomic_DNA"/>
</dbReference>
<sequence>MCVRNNVKTSIRKLSPNTFMKNLNFNQSEHEENFTDILSESTRLTKEFFYVLDEQYSKFQESPVYKILFKTAQPAHLITILAITVIAFFMFPNEHKPHEPSKFFNFLHVMSFSMHFGAQIWMTFVSGLSLYFALPRHNFGQVQKVLFPKYFLLNSILSLITLIIYLNHHNAELFKREVFVQAVAMSVCFMTELIIRLYFTPPLLAFMTIKNEMEKKAGVGMEVGKHDPGQLAKCPRYVQIHKSFRKVHMRIAMGNVLTMACTVIHLIHIANKISVL</sequence>